<comment type="caution">
    <text evidence="8">The sequence shown here is derived from an EMBL/GenBank/DDBJ whole genome shotgun (WGS) entry which is preliminary data.</text>
</comment>
<dbReference type="GO" id="GO:0046872">
    <property type="term" value="F:metal ion binding"/>
    <property type="evidence" value="ECO:0007669"/>
    <property type="project" value="UniProtKB-KW"/>
</dbReference>
<evidence type="ECO:0000313" key="8">
    <source>
        <dbReference type="EMBL" id="KAA0971222.1"/>
    </source>
</evidence>
<dbReference type="EMBL" id="VTWH01000002">
    <property type="protein sequence ID" value="KAA0971222.1"/>
    <property type="molecule type" value="Genomic_DNA"/>
</dbReference>
<dbReference type="PANTHER" id="PTHR22726:SF1">
    <property type="entry name" value="METALLOENDOPEPTIDASE OMA1, MITOCHONDRIAL"/>
    <property type="match status" value="1"/>
</dbReference>
<evidence type="ECO:0000313" key="9">
    <source>
        <dbReference type="Proteomes" id="UP000324738"/>
    </source>
</evidence>
<sequence>MLLSLAACGTTYELPTITENNKADAQKLFAEAKSAPHSQMVSPEAAESRFHRVKDRVGPVATELCKQESAANSLKDCNATIVYDRTLQERNAFFYYDDEQPRIIVTQSFVQTTKNDDELAFVLGHEYGHLIGRHIEKQKQQRIAGAIILGAATAYVQAQSQTAYSYASQAEMDRNIDAGMAMGDQAYSQTYELESDMLGARIAAAAGYNPKIGAAFFARPEDSRSVSGTSLSFWGTHPSDERRVAIVLATQQQISQKQGLVREKPSRQTP</sequence>
<keyword evidence="9" id="KW-1185">Reference proteome</keyword>
<dbReference type="Gene3D" id="3.30.2010.10">
    <property type="entry name" value="Metalloproteases ('zincins'), catalytic domain"/>
    <property type="match status" value="1"/>
</dbReference>
<dbReference type="PANTHER" id="PTHR22726">
    <property type="entry name" value="METALLOENDOPEPTIDASE OMA1"/>
    <property type="match status" value="1"/>
</dbReference>
<keyword evidence="3 6" id="KW-0378">Hydrolase</keyword>
<protein>
    <submittedName>
        <fullName evidence="8">M48 family metalloprotease</fullName>
    </submittedName>
</protein>
<dbReference type="AlphaFoldDB" id="A0A5B0DYY4"/>
<evidence type="ECO:0000259" key="7">
    <source>
        <dbReference type="Pfam" id="PF01435"/>
    </source>
</evidence>
<dbReference type="GO" id="GO:0051603">
    <property type="term" value="P:proteolysis involved in protein catabolic process"/>
    <property type="evidence" value="ECO:0007669"/>
    <property type="project" value="TreeGrafter"/>
</dbReference>
<evidence type="ECO:0000256" key="1">
    <source>
        <dbReference type="ARBA" id="ARBA00022670"/>
    </source>
</evidence>
<dbReference type="InterPro" id="IPR051156">
    <property type="entry name" value="Mito/Outer_Membr_Metalloprot"/>
</dbReference>
<dbReference type="OrthoDB" id="9810445at2"/>
<keyword evidence="1 6" id="KW-0645">Protease</keyword>
<comment type="similarity">
    <text evidence="6">Belongs to the peptidase M48 family.</text>
</comment>
<name>A0A5B0DYY4_9HYPH</name>
<accession>A0A5B0DYY4</accession>
<dbReference type="InterPro" id="IPR001915">
    <property type="entry name" value="Peptidase_M48"/>
</dbReference>
<proteinExistence type="inferred from homology"/>
<dbReference type="Proteomes" id="UP000324738">
    <property type="component" value="Unassembled WGS sequence"/>
</dbReference>
<gene>
    <name evidence="8" type="ORF">FPY71_07810</name>
</gene>
<dbReference type="Pfam" id="PF01435">
    <property type="entry name" value="Peptidase_M48"/>
    <property type="match status" value="1"/>
</dbReference>
<keyword evidence="5 6" id="KW-0482">Metalloprotease</keyword>
<keyword evidence="2" id="KW-0479">Metal-binding</keyword>
<organism evidence="8 9">
    <name type="scientific">Aureimonas fodinaquatilis</name>
    <dbReference type="NCBI Taxonomy" id="2565783"/>
    <lineage>
        <taxon>Bacteria</taxon>
        <taxon>Pseudomonadati</taxon>
        <taxon>Pseudomonadota</taxon>
        <taxon>Alphaproteobacteria</taxon>
        <taxon>Hyphomicrobiales</taxon>
        <taxon>Aurantimonadaceae</taxon>
        <taxon>Aureimonas</taxon>
    </lineage>
</organism>
<evidence type="ECO:0000256" key="5">
    <source>
        <dbReference type="ARBA" id="ARBA00023049"/>
    </source>
</evidence>
<comment type="cofactor">
    <cofactor evidence="6">
        <name>Zn(2+)</name>
        <dbReference type="ChEBI" id="CHEBI:29105"/>
    </cofactor>
    <text evidence="6">Binds 1 zinc ion per subunit.</text>
</comment>
<keyword evidence="4 6" id="KW-0862">Zinc</keyword>
<evidence type="ECO:0000256" key="6">
    <source>
        <dbReference type="RuleBase" id="RU003983"/>
    </source>
</evidence>
<evidence type="ECO:0000256" key="3">
    <source>
        <dbReference type="ARBA" id="ARBA00022801"/>
    </source>
</evidence>
<reference evidence="8 9" key="1">
    <citation type="submission" date="2019-08" db="EMBL/GenBank/DDBJ databases">
        <title>Aureimonas fodiniaquatilis sp. nov., isolated from a coal mine wastewater.</title>
        <authorList>
            <person name="Kim W."/>
        </authorList>
    </citation>
    <scope>NUCLEOTIDE SEQUENCE [LARGE SCALE GENOMIC DNA]</scope>
    <source>
        <strain evidence="8 9">CAU 1482</strain>
    </source>
</reference>
<evidence type="ECO:0000256" key="4">
    <source>
        <dbReference type="ARBA" id="ARBA00022833"/>
    </source>
</evidence>
<dbReference type="GO" id="GO:0016020">
    <property type="term" value="C:membrane"/>
    <property type="evidence" value="ECO:0007669"/>
    <property type="project" value="TreeGrafter"/>
</dbReference>
<feature type="domain" description="Peptidase M48" evidence="7">
    <location>
        <begin position="80"/>
        <end position="246"/>
    </location>
</feature>
<dbReference type="GO" id="GO:0004222">
    <property type="term" value="F:metalloendopeptidase activity"/>
    <property type="evidence" value="ECO:0007669"/>
    <property type="project" value="InterPro"/>
</dbReference>
<evidence type="ECO:0000256" key="2">
    <source>
        <dbReference type="ARBA" id="ARBA00022723"/>
    </source>
</evidence>